<dbReference type="InterPro" id="IPR017853">
    <property type="entry name" value="GH"/>
</dbReference>
<evidence type="ECO:0000259" key="5">
    <source>
        <dbReference type="SMART" id="SM00642"/>
    </source>
</evidence>
<dbReference type="InterPro" id="IPR014756">
    <property type="entry name" value="Ig_E-set"/>
</dbReference>
<dbReference type="InterPro" id="IPR006047">
    <property type="entry name" value="GH13_cat_dom"/>
</dbReference>
<dbReference type="InterPro" id="IPR044505">
    <property type="entry name" value="GlgX_Isoamylase_N_E_set"/>
</dbReference>
<comment type="caution">
    <text evidence="6">The sequence shown here is derived from an EMBL/GenBank/DDBJ whole genome shotgun (WGS) entry which is preliminary data.</text>
</comment>
<dbReference type="PANTHER" id="PTHR43002">
    <property type="entry name" value="GLYCOGEN DEBRANCHING ENZYME"/>
    <property type="match status" value="1"/>
</dbReference>
<dbReference type="NCBIfam" id="TIGR02100">
    <property type="entry name" value="glgX_debranch"/>
    <property type="match status" value="1"/>
</dbReference>
<organism evidence="6 7">
    <name type="scientific">Geodermatophilus tzadiensis</name>
    <dbReference type="NCBI Taxonomy" id="1137988"/>
    <lineage>
        <taxon>Bacteria</taxon>
        <taxon>Bacillati</taxon>
        <taxon>Actinomycetota</taxon>
        <taxon>Actinomycetes</taxon>
        <taxon>Geodermatophilales</taxon>
        <taxon>Geodermatophilaceae</taxon>
        <taxon>Geodermatophilus</taxon>
    </lineage>
</organism>
<sequence length="704" mass="77525">MHPLEDEDRPVPPEARVWPGAARPLGATPDAGGTNFAVFSEVADAVHLCLFDDAGTEERIELTEVDADIWHAYLPGVGPGQRYGYRVTGPFDPARGHRCNPAKLLVDPYAKAITGEVRWHPALNGGQADQPDVRDDEDSAPYAPRGLVVDPAFDWGEDTAPRTPYADTVVYEVHVKGLTQRHPEVPEELRGTYAGLAHRAVIEHLTSLGVTAVELLPVHQFVHDGHLLDRGLRQYWGYNSLGFLAPHGGYAAGGDTGAQVTEFKQMVAALHRAGLEVVLDVVYNHTAEGNHLGPTLSLRGFDNAAYYRLHEGRYYFDTTGTGNSLNVTHSAPLQLVMDSLRYWVLEMHVDGFRFDLATTLAREAGQDPTPAAVFFDLVQQDPVISQVKLIAEPWDTRDNQVGAFPDLWSEWNDHYRNTVRDLWRGRTAGLGDVARRLSGSSDLYQARRRRPTASVNFVTAHDGFTLRDLVSYQRKHNEANGADDGTDDNRSDNHGVEGPTDDPDVLALRARQVRNLLATLLFSQGVPMLLGGDEIGRTQGGNNNAYCQDNAISWFDWEDVDGDLLAFTRRLVALRRTHPALRRRRFFQGRPVLDSDDADLAWLRPDGTPMTGPDWDTPWARALAVFLAGDGISEPGPRGERVRDDDLLIAINAGTDPVDVTLPPGEWSVEVDTGSARGEAAGPVGGPTLHLGDRRLVLLRRPLD</sequence>
<dbReference type="SUPFAM" id="SSF51011">
    <property type="entry name" value="Glycosyl hydrolase domain"/>
    <property type="match status" value="1"/>
</dbReference>
<evidence type="ECO:0000313" key="7">
    <source>
        <dbReference type="Proteomes" id="UP000239210"/>
    </source>
</evidence>
<dbReference type="InterPro" id="IPR013780">
    <property type="entry name" value="Glyco_hydro_b"/>
</dbReference>
<dbReference type="Gene3D" id="2.60.40.1180">
    <property type="entry name" value="Golgi alpha-mannosidase II"/>
    <property type="match status" value="1"/>
</dbReference>
<keyword evidence="3" id="KW-0326">Glycosidase</keyword>
<feature type="domain" description="Glycosyl hydrolase family 13 catalytic" evidence="5">
    <location>
        <begin position="146"/>
        <end position="575"/>
    </location>
</feature>
<dbReference type="RefSeq" id="WP_106275838.1">
    <property type="nucleotide sequence ID" value="NZ_PVTG01000002.1"/>
</dbReference>
<evidence type="ECO:0000256" key="2">
    <source>
        <dbReference type="ARBA" id="ARBA00022801"/>
    </source>
</evidence>
<dbReference type="InterPro" id="IPR011837">
    <property type="entry name" value="Glycogen_debranch_GlgX"/>
</dbReference>
<name>A0A2T0U0C8_9ACTN</name>
<dbReference type="Proteomes" id="UP000239210">
    <property type="component" value="Unassembled WGS sequence"/>
</dbReference>
<accession>A0A2T0U0C8</accession>
<evidence type="ECO:0000256" key="3">
    <source>
        <dbReference type="ARBA" id="ARBA00023295"/>
    </source>
</evidence>
<gene>
    <name evidence="6" type="ORF">LY71_102428</name>
</gene>
<dbReference type="CDD" id="cd11326">
    <property type="entry name" value="AmyAc_Glg_debranch"/>
    <property type="match status" value="1"/>
</dbReference>
<dbReference type="InterPro" id="IPR004193">
    <property type="entry name" value="Glyco_hydro_13_N"/>
</dbReference>
<proteinExistence type="inferred from homology"/>
<dbReference type="SUPFAM" id="SSF81296">
    <property type="entry name" value="E set domains"/>
    <property type="match status" value="1"/>
</dbReference>
<dbReference type="CDD" id="cd02856">
    <property type="entry name" value="E_set_GDE_Isoamylase_N"/>
    <property type="match status" value="1"/>
</dbReference>
<evidence type="ECO:0000256" key="4">
    <source>
        <dbReference type="SAM" id="MobiDB-lite"/>
    </source>
</evidence>
<dbReference type="SUPFAM" id="SSF51445">
    <property type="entry name" value="(Trans)glycosidases"/>
    <property type="match status" value="1"/>
</dbReference>
<protein>
    <submittedName>
        <fullName evidence="6">Glycogen operon protein</fullName>
    </submittedName>
</protein>
<dbReference type="SMART" id="SM00642">
    <property type="entry name" value="Aamy"/>
    <property type="match status" value="1"/>
</dbReference>
<dbReference type="GO" id="GO:0004135">
    <property type="term" value="F:amylo-alpha-1,6-glucosidase activity"/>
    <property type="evidence" value="ECO:0007669"/>
    <property type="project" value="InterPro"/>
</dbReference>
<dbReference type="AlphaFoldDB" id="A0A2T0U0C8"/>
<reference evidence="6 7" key="1">
    <citation type="submission" date="2018-03" db="EMBL/GenBank/DDBJ databases">
        <title>Genomic Encyclopedia of Archaeal and Bacterial Type Strains, Phase II (KMG-II): from individual species to whole genera.</title>
        <authorList>
            <person name="Goeker M."/>
        </authorList>
    </citation>
    <scope>NUCLEOTIDE SEQUENCE [LARGE SCALE GENOMIC DNA]</scope>
    <source>
        <strain evidence="6 7">DSM 45416</strain>
    </source>
</reference>
<feature type="region of interest" description="Disordered" evidence="4">
    <location>
        <begin position="478"/>
        <end position="503"/>
    </location>
</feature>
<keyword evidence="7" id="KW-1185">Reference proteome</keyword>
<dbReference type="OrthoDB" id="3236218at2"/>
<dbReference type="GO" id="GO:0005980">
    <property type="term" value="P:glycogen catabolic process"/>
    <property type="evidence" value="ECO:0007669"/>
    <property type="project" value="InterPro"/>
</dbReference>
<dbReference type="Gene3D" id="2.60.40.10">
    <property type="entry name" value="Immunoglobulins"/>
    <property type="match status" value="1"/>
</dbReference>
<evidence type="ECO:0000313" key="6">
    <source>
        <dbReference type="EMBL" id="PRY51359.1"/>
    </source>
</evidence>
<keyword evidence="2" id="KW-0378">Hydrolase</keyword>
<dbReference type="Gene3D" id="3.20.20.80">
    <property type="entry name" value="Glycosidases"/>
    <property type="match status" value="1"/>
</dbReference>
<dbReference type="Pfam" id="PF02922">
    <property type="entry name" value="CBM_48"/>
    <property type="match status" value="1"/>
</dbReference>
<evidence type="ECO:0000256" key="1">
    <source>
        <dbReference type="ARBA" id="ARBA00008061"/>
    </source>
</evidence>
<dbReference type="EMBL" id="PVTG01000002">
    <property type="protein sequence ID" value="PRY51359.1"/>
    <property type="molecule type" value="Genomic_DNA"/>
</dbReference>
<dbReference type="InterPro" id="IPR013783">
    <property type="entry name" value="Ig-like_fold"/>
</dbReference>
<comment type="similarity">
    <text evidence="1">Belongs to the glycosyl hydrolase 13 family.</text>
</comment>
<feature type="region of interest" description="Disordered" evidence="4">
    <location>
        <begin position="121"/>
        <end position="144"/>
    </location>
</feature>